<evidence type="ECO:0000313" key="3">
    <source>
        <dbReference type="Proteomes" id="UP000293781"/>
    </source>
</evidence>
<organism evidence="2 3">
    <name type="scientific">Micromonospora violae</name>
    <dbReference type="NCBI Taxonomy" id="1278207"/>
    <lineage>
        <taxon>Bacteria</taxon>
        <taxon>Bacillati</taxon>
        <taxon>Actinomycetota</taxon>
        <taxon>Actinomycetes</taxon>
        <taxon>Micromonosporales</taxon>
        <taxon>Micromonosporaceae</taxon>
        <taxon>Micromonospora</taxon>
    </lineage>
</organism>
<evidence type="ECO:0000256" key="1">
    <source>
        <dbReference type="SAM" id="MobiDB-lite"/>
    </source>
</evidence>
<reference evidence="2 3" key="1">
    <citation type="submission" date="2019-02" db="EMBL/GenBank/DDBJ databases">
        <title>Sequencing the genomes of 1000 actinobacteria strains.</title>
        <authorList>
            <person name="Klenk H.-P."/>
        </authorList>
    </citation>
    <scope>NUCLEOTIDE SEQUENCE [LARGE SCALE GENOMIC DNA]</scope>
    <source>
        <strain evidence="2 3">DSM 45888</strain>
    </source>
</reference>
<proteinExistence type="predicted"/>
<accession>A0A4Q7UDZ5</accession>
<comment type="caution">
    <text evidence="2">The sequence shown here is derived from an EMBL/GenBank/DDBJ whole genome shotgun (WGS) entry which is preliminary data.</text>
</comment>
<dbReference type="AlphaFoldDB" id="A0A4Q7UDZ5"/>
<keyword evidence="3" id="KW-1185">Reference proteome</keyword>
<dbReference type="EMBL" id="SHKK01000001">
    <property type="protein sequence ID" value="RZT77679.1"/>
    <property type="molecule type" value="Genomic_DNA"/>
</dbReference>
<protein>
    <recommendedName>
        <fullName evidence="4">NPCBM/NEW2 domain-containing protein</fullName>
    </recommendedName>
</protein>
<feature type="region of interest" description="Disordered" evidence="1">
    <location>
        <begin position="49"/>
        <end position="87"/>
    </location>
</feature>
<sequence>MPDMQDSTETSASSRRGAAWAAGLAAAGVLVATVALARDVFDWRAGSGTPAATSPAAGAGPANPSPAGPESVGPETGTPPPTNASGSVRLDTLAVEAGAANLVKLPRQLAGQPQYDRPIVIGCPSNSGADKQRDVTFRLHRRYLDLTSTVRPFFPSPDERAGVVHVYAQVATRQTDGTITRVTRGQQFDARMDTPRDLVADVEGADELTLRVQCQYPGGSVVFTAAAVSEG</sequence>
<gene>
    <name evidence="2" type="ORF">EV382_0830</name>
</gene>
<feature type="compositionally biased region" description="Low complexity" evidence="1">
    <location>
        <begin position="49"/>
        <end position="62"/>
    </location>
</feature>
<evidence type="ECO:0000313" key="2">
    <source>
        <dbReference type="EMBL" id="RZT77679.1"/>
    </source>
</evidence>
<name>A0A4Q7UDZ5_9ACTN</name>
<dbReference type="Proteomes" id="UP000293781">
    <property type="component" value="Unassembled WGS sequence"/>
</dbReference>
<evidence type="ECO:0008006" key="4">
    <source>
        <dbReference type="Google" id="ProtNLM"/>
    </source>
</evidence>